<proteinExistence type="predicted"/>
<dbReference type="AlphaFoldDB" id="Q1J3R9"/>
<dbReference type="HOGENOM" id="CLU_110275_0_0_0"/>
<name>Q1J3R9_DEIGD</name>
<keyword evidence="1" id="KW-0614">Plasmid</keyword>
<keyword evidence="2" id="KW-1185">Reference proteome</keyword>
<sequence>MQGATPESVALTLLCSFAALAEAPAVRVELSSMLVERDPKTQREVLKPPQAVRPGDVMLWTAKVINSSKADAQSVRLTIPVPKQTKYLAGTASILVLNSVKVIPQFSFDGGQHFATEPLKKRVLVYEGNRQVEKEVVVSPSEYTHIQWILPKLAAQSQVEATVRTQVR</sequence>
<geneLocation type="plasmid" evidence="1 2">
    <name>pDGEO01</name>
</geneLocation>
<protein>
    <recommendedName>
        <fullName evidence="3">DUF11 domain-containing protein</fullName>
    </recommendedName>
</protein>
<dbReference type="EMBL" id="CP000358">
    <property type="protein sequence ID" value="ABF43865.1"/>
    <property type="molecule type" value="Genomic_DNA"/>
</dbReference>
<gene>
    <name evidence="1" type="ordered locus">Dgeo_2431</name>
</gene>
<dbReference type="eggNOG" id="COG4719">
    <property type="taxonomic scope" value="Bacteria"/>
</dbReference>
<organism evidence="1 2">
    <name type="scientific">Deinococcus geothermalis (strain DSM 11300 / CIP 105573 / AG-3a)</name>
    <dbReference type="NCBI Taxonomy" id="319795"/>
    <lineage>
        <taxon>Bacteria</taxon>
        <taxon>Thermotogati</taxon>
        <taxon>Deinococcota</taxon>
        <taxon>Deinococci</taxon>
        <taxon>Deinococcales</taxon>
        <taxon>Deinococcaceae</taxon>
        <taxon>Deinococcus</taxon>
    </lineage>
</organism>
<evidence type="ECO:0000313" key="1">
    <source>
        <dbReference type="EMBL" id="ABF43865.1"/>
    </source>
</evidence>
<dbReference type="KEGG" id="dge:Dgeo_2431"/>
<accession>Q1J3R9</accession>
<evidence type="ECO:0000313" key="2">
    <source>
        <dbReference type="Proteomes" id="UP000002431"/>
    </source>
</evidence>
<dbReference type="Proteomes" id="UP000002431">
    <property type="component" value="Plasmid pDGEO01"/>
</dbReference>
<reference evidence="1" key="1">
    <citation type="submission" date="2006-04" db="EMBL/GenBank/DDBJ databases">
        <title>Complete sequence of plasmid1 pDGEO01 of Deinococcus geothermalis DSM 11300.</title>
        <authorList>
            <consortium name="US DOE Joint Genome Institute"/>
            <person name="Copeland A."/>
            <person name="Lucas S."/>
            <person name="Lapidus A."/>
            <person name="Barry K."/>
            <person name="Detter J.C."/>
            <person name="Glavina del Rio T."/>
            <person name="Hammon N."/>
            <person name="Israni S."/>
            <person name="Dalin E."/>
            <person name="Tice H."/>
            <person name="Pitluck S."/>
            <person name="Brettin T."/>
            <person name="Bruce D."/>
            <person name="Han C."/>
            <person name="Tapia R."/>
            <person name="Saunders E."/>
            <person name="Gilna P."/>
            <person name="Schmutz J."/>
            <person name="Larimer F."/>
            <person name="Land M."/>
            <person name="Hauser L."/>
            <person name="Kyrpides N."/>
            <person name="Kim E."/>
            <person name="Daly M.J."/>
            <person name="Fredrickson J.K."/>
            <person name="Makarova K.S."/>
            <person name="Gaidamakova E.K."/>
            <person name="Zhai M."/>
            <person name="Richardson P."/>
        </authorList>
    </citation>
    <scope>NUCLEOTIDE SEQUENCE</scope>
    <source>
        <strain evidence="1">DSM 11300</strain>
        <plasmid evidence="1">pDGEO01</plasmid>
    </source>
</reference>
<evidence type="ECO:0008006" key="3">
    <source>
        <dbReference type="Google" id="ProtNLM"/>
    </source>
</evidence>